<dbReference type="RefSeq" id="WP_108782051.1">
    <property type="nucleotide sequence ID" value="NZ_OMKW01000002.1"/>
</dbReference>
<dbReference type="Proteomes" id="UP000244932">
    <property type="component" value="Unassembled WGS sequence"/>
</dbReference>
<keyword evidence="8" id="KW-1185">Reference proteome</keyword>
<dbReference type="AlphaFoldDB" id="A0A2R8AB82"/>
<evidence type="ECO:0000256" key="2">
    <source>
        <dbReference type="ARBA" id="ARBA00022692"/>
    </source>
</evidence>
<comment type="subcellular location">
    <subcellularLocation>
        <location evidence="1">Membrane</location>
        <topology evidence="1">Multi-pass membrane protein</topology>
    </subcellularLocation>
</comment>
<reference evidence="7 8" key="1">
    <citation type="submission" date="2018-03" db="EMBL/GenBank/DDBJ databases">
        <authorList>
            <person name="Keele B.F."/>
        </authorList>
    </citation>
    <scope>NUCLEOTIDE SEQUENCE [LARGE SCALE GENOMIC DNA]</scope>
    <source>
        <strain evidence="7 8">CeCT 8812</strain>
    </source>
</reference>
<organism evidence="7 8">
    <name type="scientific">Pontivivens insulae</name>
    <dbReference type="NCBI Taxonomy" id="1639689"/>
    <lineage>
        <taxon>Bacteria</taxon>
        <taxon>Pseudomonadati</taxon>
        <taxon>Pseudomonadota</taxon>
        <taxon>Alphaproteobacteria</taxon>
        <taxon>Rhodobacterales</taxon>
        <taxon>Paracoccaceae</taxon>
        <taxon>Pontivivens</taxon>
    </lineage>
</organism>
<evidence type="ECO:0000313" key="7">
    <source>
        <dbReference type="EMBL" id="SPF29345.1"/>
    </source>
</evidence>
<evidence type="ECO:0000256" key="5">
    <source>
        <dbReference type="SAM" id="Phobius"/>
    </source>
</evidence>
<evidence type="ECO:0000259" key="6">
    <source>
        <dbReference type="Pfam" id="PF04893"/>
    </source>
</evidence>
<feature type="domain" description="Yip1" evidence="6">
    <location>
        <begin position="13"/>
        <end position="190"/>
    </location>
</feature>
<feature type="transmembrane region" description="Helical" evidence="5">
    <location>
        <begin position="172"/>
        <end position="191"/>
    </location>
</feature>
<keyword evidence="3 5" id="KW-1133">Transmembrane helix</keyword>
<evidence type="ECO:0000256" key="3">
    <source>
        <dbReference type="ARBA" id="ARBA00022989"/>
    </source>
</evidence>
<feature type="transmembrane region" description="Helical" evidence="5">
    <location>
        <begin position="142"/>
        <end position="160"/>
    </location>
</feature>
<evidence type="ECO:0000256" key="1">
    <source>
        <dbReference type="ARBA" id="ARBA00004141"/>
    </source>
</evidence>
<evidence type="ECO:0000256" key="4">
    <source>
        <dbReference type="ARBA" id="ARBA00023136"/>
    </source>
</evidence>
<evidence type="ECO:0000313" key="8">
    <source>
        <dbReference type="Proteomes" id="UP000244932"/>
    </source>
</evidence>
<gene>
    <name evidence="7" type="ORF">POI8812_01653</name>
</gene>
<accession>A0A2R8AB82</accession>
<feature type="transmembrane region" description="Helical" evidence="5">
    <location>
        <begin position="109"/>
        <end position="136"/>
    </location>
</feature>
<dbReference type="Pfam" id="PF04893">
    <property type="entry name" value="Yip1"/>
    <property type="match status" value="1"/>
</dbReference>
<keyword evidence="2 5" id="KW-0812">Transmembrane</keyword>
<sequence length="200" mass="20882">MSLVNEVFAAWGNPRAAMARRLDAGDGEERALFYLMVALTIQAVASLPETVMLAGQAGSPEDEIGPLTFASFTFRIIVGALVMYALGAAAHGVARLFKGQGSWFGARLALFWSLFSAAPFYLLAGGILAVALVLNVPVLVEGAWILGIAAQLVFLWVWAGSIAEVEGFRRPFVVALVIGGIVLVVLVVFAVTSGGGSGIA</sequence>
<feature type="transmembrane region" description="Helical" evidence="5">
    <location>
        <begin position="31"/>
        <end position="54"/>
    </location>
</feature>
<keyword evidence="4 5" id="KW-0472">Membrane</keyword>
<protein>
    <recommendedName>
        <fullName evidence="6">Yip1 domain-containing protein</fullName>
    </recommendedName>
</protein>
<dbReference type="EMBL" id="OMKW01000002">
    <property type="protein sequence ID" value="SPF29345.1"/>
    <property type="molecule type" value="Genomic_DNA"/>
</dbReference>
<dbReference type="InterPro" id="IPR006977">
    <property type="entry name" value="Yip1_dom"/>
</dbReference>
<proteinExistence type="predicted"/>
<dbReference type="OrthoDB" id="7771437at2"/>
<dbReference type="GO" id="GO:0016020">
    <property type="term" value="C:membrane"/>
    <property type="evidence" value="ECO:0007669"/>
    <property type="project" value="UniProtKB-SubCell"/>
</dbReference>
<feature type="transmembrane region" description="Helical" evidence="5">
    <location>
        <begin position="74"/>
        <end position="97"/>
    </location>
</feature>
<name>A0A2R8AB82_9RHOB</name>